<dbReference type="Pfam" id="PF00126">
    <property type="entry name" value="HTH_1"/>
    <property type="match status" value="1"/>
</dbReference>
<evidence type="ECO:0000256" key="3">
    <source>
        <dbReference type="ARBA" id="ARBA00023015"/>
    </source>
</evidence>
<keyword evidence="4" id="KW-0238">DNA-binding</keyword>
<comment type="function">
    <text evidence="1">NodD regulates the expression of the nodABCFE genes which encode other nodulation proteins. NodD is also a negative regulator of its own expression. Binds flavonoids as inducers.</text>
</comment>
<dbReference type="Proteomes" id="UP000515291">
    <property type="component" value="Chromosome"/>
</dbReference>
<evidence type="ECO:0000256" key="2">
    <source>
        <dbReference type="ARBA" id="ARBA00009437"/>
    </source>
</evidence>
<dbReference type="GO" id="GO:0003700">
    <property type="term" value="F:DNA-binding transcription factor activity"/>
    <property type="evidence" value="ECO:0007669"/>
    <property type="project" value="InterPro"/>
</dbReference>
<dbReference type="SUPFAM" id="SSF53850">
    <property type="entry name" value="Periplasmic binding protein-like II"/>
    <property type="match status" value="1"/>
</dbReference>
<protein>
    <submittedName>
        <fullName evidence="7">LysR family transcriptional regulator</fullName>
    </submittedName>
</protein>
<dbReference type="PANTHER" id="PTHR30537:SF3">
    <property type="entry name" value="TRANSCRIPTIONAL REGULATORY PROTEIN"/>
    <property type="match status" value="1"/>
</dbReference>
<comment type="similarity">
    <text evidence="2">Belongs to the LysR transcriptional regulatory family.</text>
</comment>
<dbReference type="AlphaFoldDB" id="A0A7G6U9E3"/>
<evidence type="ECO:0000256" key="1">
    <source>
        <dbReference type="ARBA" id="ARBA00003502"/>
    </source>
</evidence>
<dbReference type="GO" id="GO:0043565">
    <property type="term" value="F:sequence-specific DNA binding"/>
    <property type="evidence" value="ECO:0007669"/>
    <property type="project" value="TreeGrafter"/>
</dbReference>
<gene>
    <name evidence="7" type="ORF">HB776_23970</name>
</gene>
<organism evidence="7 8">
    <name type="scientific">Tardiphaga robiniae</name>
    <dbReference type="NCBI Taxonomy" id="943830"/>
    <lineage>
        <taxon>Bacteria</taxon>
        <taxon>Pseudomonadati</taxon>
        <taxon>Pseudomonadota</taxon>
        <taxon>Alphaproteobacteria</taxon>
        <taxon>Hyphomicrobiales</taxon>
        <taxon>Nitrobacteraceae</taxon>
        <taxon>Tardiphaga</taxon>
    </lineage>
</organism>
<dbReference type="SUPFAM" id="SSF46785">
    <property type="entry name" value="Winged helix' DNA-binding domain"/>
    <property type="match status" value="1"/>
</dbReference>
<dbReference type="InterPro" id="IPR036388">
    <property type="entry name" value="WH-like_DNA-bd_sf"/>
</dbReference>
<feature type="domain" description="HTH lysR-type" evidence="6">
    <location>
        <begin position="1"/>
        <end position="60"/>
    </location>
</feature>
<dbReference type="EMBL" id="CP050292">
    <property type="protein sequence ID" value="QND75625.1"/>
    <property type="molecule type" value="Genomic_DNA"/>
</dbReference>
<evidence type="ECO:0000313" key="7">
    <source>
        <dbReference type="EMBL" id="QND75625.1"/>
    </source>
</evidence>
<dbReference type="Gene3D" id="3.40.190.290">
    <property type="match status" value="1"/>
</dbReference>
<dbReference type="PANTHER" id="PTHR30537">
    <property type="entry name" value="HTH-TYPE TRANSCRIPTIONAL REGULATOR"/>
    <property type="match status" value="1"/>
</dbReference>
<dbReference type="InterPro" id="IPR005119">
    <property type="entry name" value="LysR_subst-bd"/>
</dbReference>
<dbReference type="PROSITE" id="PS50931">
    <property type="entry name" value="HTH_LYSR"/>
    <property type="match status" value="1"/>
</dbReference>
<proteinExistence type="inferred from homology"/>
<evidence type="ECO:0000259" key="6">
    <source>
        <dbReference type="PROSITE" id="PS50931"/>
    </source>
</evidence>
<dbReference type="InterPro" id="IPR036390">
    <property type="entry name" value="WH_DNA-bd_sf"/>
</dbReference>
<evidence type="ECO:0000256" key="5">
    <source>
        <dbReference type="ARBA" id="ARBA00023163"/>
    </source>
</evidence>
<evidence type="ECO:0000256" key="4">
    <source>
        <dbReference type="ARBA" id="ARBA00023125"/>
    </source>
</evidence>
<dbReference type="InterPro" id="IPR000847">
    <property type="entry name" value="LysR_HTH_N"/>
</dbReference>
<name>A0A7G6U9E3_9BRAD</name>
<sequence length="313" mass="33928">MDDWNELRLALAIQRAGGLTAAAIALGVDHSTAFRRLKALEDKVGVRLFERLPGGVYQATEAGARMAAGAERMEDEALALDRDISGRDHRLSGRLTVTSSETLAYSRLTPLLAAFQQTHPGIVVELVIDNRVLSLSRREADIALRPIRPKEGDLWGRRLSAIAWALYAAPAYLEAIGGPLSNPSEIDRHSLIGWEETTSGIGAADWLSRAAPSNAFVYRTNSLVNQLVAAKAGIGLALMPCYLADHDAGVARALSEPLKELEGELWIVTHADLKNTARVRAFFDLVGEGLIRERPLFEGEKKQKSSTLSGVTA</sequence>
<dbReference type="Pfam" id="PF03466">
    <property type="entry name" value="LysR_substrate"/>
    <property type="match status" value="1"/>
</dbReference>
<evidence type="ECO:0000313" key="8">
    <source>
        <dbReference type="Proteomes" id="UP000515291"/>
    </source>
</evidence>
<dbReference type="GO" id="GO:0006351">
    <property type="term" value="P:DNA-templated transcription"/>
    <property type="evidence" value="ECO:0007669"/>
    <property type="project" value="TreeGrafter"/>
</dbReference>
<dbReference type="Gene3D" id="1.10.10.10">
    <property type="entry name" value="Winged helix-like DNA-binding domain superfamily/Winged helix DNA-binding domain"/>
    <property type="match status" value="1"/>
</dbReference>
<accession>A0A7G6U9E3</accession>
<reference evidence="8" key="1">
    <citation type="journal article" date="2020" name="Mol. Plant Microbe">
        <title>Rhizobial microsymbionts of the narrowly endemic Oxytropis species growing in Kamchatka are characterized by significant genetic diversity and possess a set of genes that are associated with T3SS and T6SS secretion systems and can affect the development of symbiosis.</title>
        <authorList>
            <person name="Safronova V."/>
            <person name="Guro P."/>
            <person name="Sazanova A."/>
            <person name="Kuznetsova I."/>
            <person name="Belimov A."/>
            <person name="Yakubov V."/>
            <person name="Chirak E."/>
            <person name="Afonin A."/>
            <person name="Gogolev Y."/>
            <person name="Andronov E."/>
            <person name="Tikhonovich I."/>
        </authorList>
    </citation>
    <scope>NUCLEOTIDE SEQUENCE [LARGE SCALE GENOMIC DNA]</scope>
    <source>
        <strain evidence="8">581</strain>
    </source>
</reference>
<keyword evidence="3" id="KW-0805">Transcription regulation</keyword>
<keyword evidence="5" id="KW-0804">Transcription</keyword>
<dbReference type="InterPro" id="IPR058163">
    <property type="entry name" value="LysR-type_TF_proteobact-type"/>
</dbReference>
<dbReference type="KEGG" id="trb:HB776_23970"/>